<sequence>MRPLRRALLLLPLAGPALGQDPLQQVMRSLAAVKQRRSRFTEDKVIPELDIGLPNEGTLLWVAPDRLEKHTTWPIDEFLAVQGGRLHYERRDRAVQREFALGEQPEMAALVEAIRATLAGDLPALRQHYEVSFSGTPAEWTLVLTPASLRLRTAVQRITITGQGSELRGVDTEGGGGVTRMRIMPAS</sequence>
<organism evidence="3 4">
    <name type="scientific">Falsiroseomonas frigidaquae</name>
    <dbReference type="NCBI Taxonomy" id="487318"/>
    <lineage>
        <taxon>Bacteria</taxon>
        <taxon>Pseudomonadati</taxon>
        <taxon>Pseudomonadota</taxon>
        <taxon>Alphaproteobacteria</taxon>
        <taxon>Acetobacterales</taxon>
        <taxon>Roseomonadaceae</taxon>
        <taxon>Falsiroseomonas</taxon>
    </lineage>
</organism>
<dbReference type="Pfam" id="PF19574">
    <property type="entry name" value="LolA_3"/>
    <property type="match status" value="1"/>
</dbReference>
<evidence type="ECO:0000313" key="3">
    <source>
        <dbReference type="EMBL" id="NKE47744.1"/>
    </source>
</evidence>
<gene>
    <name evidence="3" type="ORF">HB662_23405</name>
</gene>
<dbReference type="SUPFAM" id="SSF89392">
    <property type="entry name" value="Prokaryotic lipoproteins and lipoprotein localization factors"/>
    <property type="match status" value="1"/>
</dbReference>
<dbReference type="Gene3D" id="2.50.20.10">
    <property type="entry name" value="Lipoprotein localisation LolA/LolB/LppX"/>
    <property type="match status" value="1"/>
</dbReference>
<dbReference type="InterPro" id="IPR029046">
    <property type="entry name" value="LolA/LolB/LppX"/>
</dbReference>
<comment type="caution">
    <text evidence="3">The sequence shown here is derived from an EMBL/GenBank/DDBJ whole genome shotgun (WGS) entry which is preliminary data.</text>
</comment>
<name>A0ABX1F684_9PROT</name>
<feature type="chain" id="PRO_5046482536" evidence="2">
    <location>
        <begin position="20"/>
        <end position="187"/>
    </location>
</feature>
<accession>A0ABX1F684</accession>
<feature type="signal peptide" evidence="2">
    <location>
        <begin position="1"/>
        <end position="19"/>
    </location>
</feature>
<evidence type="ECO:0000256" key="2">
    <source>
        <dbReference type="SAM" id="SignalP"/>
    </source>
</evidence>
<proteinExistence type="predicted"/>
<protein>
    <submittedName>
        <fullName evidence="3">Outer membrane lipoprotein carrier protein LolA</fullName>
    </submittedName>
</protein>
<keyword evidence="4" id="KW-1185">Reference proteome</keyword>
<dbReference type="EMBL" id="JAAVTX010000007">
    <property type="protein sequence ID" value="NKE47744.1"/>
    <property type="molecule type" value="Genomic_DNA"/>
</dbReference>
<dbReference type="Proteomes" id="UP000765160">
    <property type="component" value="Unassembled WGS sequence"/>
</dbReference>
<evidence type="ECO:0000313" key="4">
    <source>
        <dbReference type="Proteomes" id="UP000765160"/>
    </source>
</evidence>
<keyword evidence="1 2" id="KW-0732">Signal</keyword>
<keyword evidence="3" id="KW-0449">Lipoprotein</keyword>
<dbReference type="RefSeq" id="WP_168053439.1">
    <property type="nucleotide sequence ID" value="NZ_JAATJR010000007.1"/>
</dbReference>
<evidence type="ECO:0000256" key="1">
    <source>
        <dbReference type="ARBA" id="ARBA00022729"/>
    </source>
</evidence>
<reference evidence="3 4" key="1">
    <citation type="submission" date="2020-03" db="EMBL/GenBank/DDBJ databases">
        <title>Roseomonas selenitidurans sp. nov. isolated from soil.</title>
        <authorList>
            <person name="Liu H."/>
        </authorList>
    </citation>
    <scope>NUCLEOTIDE SEQUENCE [LARGE SCALE GENOMIC DNA]</scope>
    <source>
        <strain evidence="3 4">JCM 15073</strain>
    </source>
</reference>
<dbReference type="InterPro" id="IPR004564">
    <property type="entry name" value="OM_lipoprot_carrier_LolA-like"/>
</dbReference>